<dbReference type="Proteomes" id="UP001271890">
    <property type="component" value="Unassembled WGS sequence"/>
</dbReference>
<name>A0ABU4SD41_9GAMM</name>
<comment type="caution">
    <text evidence="1">The sequence shown here is derived from an EMBL/GenBank/DDBJ whole genome shotgun (WGS) entry which is preliminary data.</text>
</comment>
<protein>
    <submittedName>
        <fullName evidence="1">Uncharacterized protein</fullName>
    </submittedName>
</protein>
<dbReference type="RefSeq" id="WP_319931042.1">
    <property type="nucleotide sequence ID" value="NZ_VCDN01000061.1"/>
</dbReference>
<organism evidence="1 2">
    <name type="scientific">Xenorhabdus santafensis</name>
    <dbReference type="NCBI Taxonomy" id="2582833"/>
    <lineage>
        <taxon>Bacteria</taxon>
        <taxon>Pseudomonadati</taxon>
        <taxon>Pseudomonadota</taxon>
        <taxon>Gammaproteobacteria</taxon>
        <taxon>Enterobacterales</taxon>
        <taxon>Morganellaceae</taxon>
        <taxon>Xenorhabdus</taxon>
    </lineage>
</organism>
<gene>
    <name evidence="1" type="ORF">FE392_15070</name>
</gene>
<evidence type="ECO:0000313" key="2">
    <source>
        <dbReference type="Proteomes" id="UP001271890"/>
    </source>
</evidence>
<keyword evidence="2" id="KW-1185">Reference proteome</keyword>
<proteinExistence type="predicted"/>
<reference evidence="2" key="1">
    <citation type="journal article" date="2024" name="Toxins">
        <title>Genome Sequence Analysis of Native Xenorhabdus Strains Isolated from Entomopathogenic Nematodes in Argentina.</title>
        <authorList>
            <person name="Palma L."/>
            <person name="Frizzo L."/>
            <person name="Kaiser S."/>
            <person name="Berry C."/>
            <person name="Caballero P."/>
            <person name="Bode H.B."/>
            <person name="Del Valle E.E."/>
        </authorList>
    </citation>
    <scope>NUCLEOTIDE SEQUENCE [LARGE SCALE GENOMIC DNA]</scope>
    <source>
        <strain evidence="2">12</strain>
    </source>
</reference>
<sequence>MVWQLIEDEKELSNLTSLSQTCQNNYKTWAERIRDGGMHPREAANKSHHYKLFHNSKIIQGQIYLDSDQRVTFLIHKSTNTVEVLQIGGHT</sequence>
<evidence type="ECO:0000313" key="1">
    <source>
        <dbReference type="EMBL" id="MDX7988636.1"/>
    </source>
</evidence>
<dbReference type="EMBL" id="VCDN01000061">
    <property type="protein sequence ID" value="MDX7988636.1"/>
    <property type="molecule type" value="Genomic_DNA"/>
</dbReference>
<accession>A0ABU4SD41</accession>